<keyword evidence="1" id="KW-0175">Coiled coil</keyword>
<proteinExistence type="predicted"/>
<organism evidence="3">
    <name type="scientific">Podoviridae sp. ctFbF42</name>
    <dbReference type="NCBI Taxonomy" id="2825233"/>
    <lineage>
        <taxon>Viruses</taxon>
        <taxon>Duplodnaviria</taxon>
        <taxon>Heunggongvirae</taxon>
        <taxon>Uroviricota</taxon>
        <taxon>Caudoviricetes</taxon>
    </lineage>
</organism>
<name>A0A8S5PXV6_9CAUD</name>
<evidence type="ECO:0000313" key="3">
    <source>
        <dbReference type="EMBL" id="DAE11269.1"/>
    </source>
</evidence>
<feature type="region of interest" description="Disordered" evidence="2">
    <location>
        <begin position="199"/>
        <end position="230"/>
    </location>
</feature>
<protein>
    <submittedName>
        <fullName evidence="3">Uncharacterized protein</fullName>
    </submittedName>
</protein>
<feature type="coiled-coil region" evidence="1">
    <location>
        <begin position="90"/>
        <end position="117"/>
    </location>
</feature>
<sequence>MTTTTATTEKLITALEERGFKRWTKGDKDRMYIDAEKLGLKVQKYGSGAVKRAEWDGEKISNHEGTAMLHAKTYLDLTNMSVHSDDSDLLAAAEAIIEEIRASLEEEEKKEEKEAAMSTTAAATAMQELYQGISYDARMDYCTKEMAQSICRHTLAKEAERRCITDPSMMNPATGSVDKLSGWICDYMELTPEEWGGITSQTPGLSKSAGPRTAVGKKLTASTGKAPLRGPRTKRRKTVIYINNTTPGEYITADYLRSLPREEREAYHVASAQELSALIDSAETWDAVDPDAYRHLAYLLDLDTSTYEDCEAFMAAVKKVMEAPHA</sequence>
<evidence type="ECO:0000256" key="2">
    <source>
        <dbReference type="SAM" id="MobiDB-lite"/>
    </source>
</evidence>
<dbReference type="EMBL" id="BK015529">
    <property type="protein sequence ID" value="DAE11269.1"/>
    <property type="molecule type" value="Genomic_DNA"/>
</dbReference>
<reference evidence="3" key="1">
    <citation type="journal article" date="2021" name="Proc. Natl. Acad. Sci. U.S.A.">
        <title>A Catalog of Tens of Thousands of Viruses from Human Metagenomes Reveals Hidden Associations with Chronic Diseases.</title>
        <authorList>
            <person name="Tisza M.J."/>
            <person name="Buck C.B."/>
        </authorList>
    </citation>
    <scope>NUCLEOTIDE SEQUENCE</scope>
    <source>
        <strain evidence="3">CtFbF42</strain>
    </source>
</reference>
<evidence type="ECO:0000256" key="1">
    <source>
        <dbReference type="SAM" id="Coils"/>
    </source>
</evidence>
<accession>A0A8S5PXV6</accession>